<dbReference type="InterPro" id="IPR050595">
    <property type="entry name" value="Bact_response_regulator"/>
</dbReference>
<dbReference type="KEGG" id="dvm:DvMF_1937"/>
<dbReference type="Gene3D" id="3.40.50.2300">
    <property type="match status" value="2"/>
</dbReference>
<dbReference type="EMBL" id="CP001197">
    <property type="protein sequence ID" value="ACL08880.1"/>
    <property type="molecule type" value="Genomic_DNA"/>
</dbReference>
<feature type="modified residue" description="4-aspartylphosphate" evidence="3">
    <location>
        <position position="62"/>
    </location>
</feature>
<dbReference type="CDD" id="cd17544">
    <property type="entry name" value="REC_2_GGDEF"/>
    <property type="match status" value="1"/>
</dbReference>
<evidence type="ECO:0000313" key="5">
    <source>
        <dbReference type="EMBL" id="ACL08880.1"/>
    </source>
</evidence>
<dbReference type="InterPro" id="IPR001789">
    <property type="entry name" value="Sig_transdc_resp-reg_receiver"/>
</dbReference>
<evidence type="ECO:0000256" key="1">
    <source>
        <dbReference type="ARBA" id="ARBA00022553"/>
    </source>
</evidence>
<dbReference type="HOGENOM" id="CLU_1037197_0_0_7"/>
<gene>
    <name evidence="5" type="ordered locus">DvMF_1937</name>
</gene>
<dbReference type="InterPro" id="IPR011006">
    <property type="entry name" value="CheY-like_superfamily"/>
</dbReference>
<evidence type="ECO:0000256" key="2">
    <source>
        <dbReference type="ARBA" id="ARBA00023012"/>
    </source>
</evidence>
<keyword evidence="2" id="KW-0902">Two-component regulatory system</keyword>
<organism evidence="5">
    <name type="scientific">Nitratidesulfovibrio vulgaris (strain DSM 19637 / Miyazaki F)</name>
    <name type="common">Desulfovibrio vulgaris</name>
    <dbReference type="NCBI Taxonomy" id="883"/>
    <lineage>
        <taxon>Bacteria</taxon>
        <taxon>Pseudomonadati</taxon>
        <taxon>Thermodesulfobacteriota</taxon>
        <taxon>Desulfovibrionia</taxon>
        <taxon>Desulfovibrionales</taxon>
        <taxon>Desulfovibrionaceae</taxon>
        <taxon>Nitratidesulfovibrio</taxon>
    </lineage>
</organism>
<dbReference type="PROSITE" id="PS50110">
    <property type="entry name" value="RESPONSE_REGULATORY"/>
    <property type="match status" value="2"/>
</dbReference>
<protein>
    <submittedName>
        <fullName evidence="5">Response regulator receiver protein</fullName>
    </submittedName>
</protein>
<sequence length="269" mass="30785">MNMTAEAPRTVLIIEDSNVQSKIIRKQIQALTQFDTLIAHTMQDAEALLRDHGQQIFIAIIDLNLPDAPDGEAVDLCLAWKVPSIVLTATFNDEIRRRFIERRVVDYFFKGSIQDMDPMVASLERVFKNQFITVLVVDDSRTQRAQIKKLLEVQRFRVLEAGDGVEALAVFEQNPHTRLVITDYQMPNMDGIELVRELRGRHKMDRVAIIGVSSVGSGPLTAQFLKNGSNDFLTKPFEVEEFYWRVNHNMDVLDMICDLKSCMETLETR</sequence>
<proteinExistence type="predicted"/>
<dbReference type="SMART" id="SM00448">
    <property type="entry name" value="REC"/>
    <property type="match status" value="2"/>
</dbReference>
<dbReference type="PANTHER" id="PTHR44591">
    <property type="entry name" value="STRESS RESPONSE REGULATOR PROTEIN 1"/>
    <property type="match status" value="1"/>
</dbReference>
<dbReference type="eggNOG" id="COG0784">
    <property type="taxonomic scope" value="Bacteria"/>
</dbReference>
<reference evidence="5" key="1">
    <citation type="submission" date="2008-10" db="EMBL/GenBank/DDBJ databases">
        <title>Complete sequence of Desulfovibrio vulgaris str. 'Miyazaki F'.</title>
        <authorList>
            <person name="Lucas S."/>
            <person name="Copeland A."/>
            <person name="Lapidus A."/>
            <person name="Glavina del Rio T."/>
            <person name="Dalin E."/>
            <person name="Tice H."/>
            <person name="Bruce D."/>
            <person name="Goodwin L."/>
            <person name="Pitluck S."/>
            <person name="Sims D."/>
            <person name="Brettin T."/>
            <person name="Detter J.C."/>
            <person name="Han C."/>
            <person name="Larimer F."/>
            <person name="Land M."/>
            <person name="Hauser L."/>
            <person name="Kyrpides N."/>
            <person name="Mikhailova N."/>
            <person name="Hazen T.C."/>
            <person name="Richardson P."/>
        </authorList>
    </citation>
    <scope>NUCLEOTIDE SEQUENCE</scope>
    <source>
        <strain evidence="5">Miyazaki F</strain>
    </source>
</reference>
<evidence type="ECO:0000259" key="4">
    <source>
        <dbReference type="PROSITE" id="PS50110"/>
    </source>
</evidence>
<dbReference type="SUPFAM" id="SSF52172">
    <property type="entry name" value="CheY-like"/>
    <property type="match status" value="2"/>
</dbReference>
<dbReference type="PANTHER" id="PTHR44591:SF14">
    <property type="entry name" value="PROTEIN PILG"/>
    <property type="match status" value="1"/>
</dbReference>
<dbReference type="AlphaFoldDB" id="B8DQ16"/>
<evidence type="ECO:0000256" key="3">
    <source>
        <dbReference type="PROSITE-ProRule" id="PRU00169"/>
    </source>
</evidence>
<dbReference type="Pfam" id="PF00072">
    <property type="entry name" value="Response_reg"/>
    <property type="match status" value="1"/>
</dbReference>
<feature type="domain" description="Response regulatory" evidence="4">
    <location>
        <begin position="133"/>
        <end position="250"/>
    </location>
</feature>
<keyword evidence="1 3" id="KW-0597">Phosphoprotein</keyword>
<accession>B8DQ16</accession>
<dbReference type="GO" id="GO:0000160">
    <property type="term" value="P:phosphorelay signal transduction system"/>
    <property type="evidence" value="ECO:0007669"/>
    <property type="project" value="UniProtKB-KW"/>
</dbReference>
<name>B8DQ16_NITV9</name>
<feature type="modified residue" description="4-aspartylphosphate" evidence="3">
    <location>
        <position position="183"/>
    </location>
</feature>
<dbReference type="STRING" id="883.DvMF_1937"/>
<dbReference type="eggNOG" id="COG3706">
    <property type="taxonomic scope" value="Bacteria"/>
</dbReference>
<feature type="domain" description="Response regulatory" evidence="4">
    <location>
        <begin position="10"/>
        <end position="125"/>
    </location>
</feature>